<evidence type="ECO:0000256" key="1">
    <source>
        <dbReference type="SAM" id="MobiDB-lite"/>
    </source>
</evidence>
<keyword evidence="5" id="KW-1185">Reference proteome</keyword>
<comment type="caution">
    <text evidence="4">The sequence shown here is derived from an EMBL/GenBank/DDBJ whole genome shotgun (WGS) entry which is preliminary data.</text>
</comment>
<dbReference type="Gene3D" id="1.20.1280.50">
    <property type="match status" value="1"/>
</dbReference>
<keyword evidence="2" id="KW-0812">Transmembrane</keyword>
<evidence type="ECO:0000313" key="4">
    <source>
        <dbReference type="EMBL" id="KAF9532169.1"/>
    </source>
</evidence>
<feature type="region of interest" description="Disordered" evidence="1">
    <location>
        <begin position="1"/>
        <end position="34"/>
    </location>
</feature>
<feature type="domain" description="F-box" evidence="3">
    <location>
        <begin position="56"/>
        <end position="105"/>
    </location>
</feature>
<keyword evidence="2" id="KW-0472">Membrane</keyword>
<dbReference type="OrthoDB" id="2322499at2759"/>
<evidence type="ECO:0000259" key="3">
    <source>
        <dbReference type="PROSITE" id="PS50181"/>
    </source>
</evidence>
<evidence type="ECO:0000256" key="2">
    <source>
        <dbReference type="SAM" id="Phobius"/>
    </source>
</evidence>
<dbReference type="PROSITE" id="PS50181">
    <property type="entry name" value="FBOX"/>
    <property type="match status" value="1"/>
</dbReference>
<keyword evidence="2" id="KW-1133">Transmembrane helix</keyword>
<dbReference type="InterPro" id="IPR001810">
    <property type="entry name" value="F-box_dom"/>
</dbReference>
<accession>A0A9P6ENH5</accession>
<reference evidence="4" key="1">
    <citation type="submission" date="2020-11" db="EMBL/GenBank/DDBJ databases">
        <authorList>
            <consortium name="DOE Joint Genome Institute"/>
            <person name="Ahrendt S."/>
            <person name="Riley R."/>
            <person name="Andreopoulos W."/>
            <person name="Labutti K."/>
            <person name="Pangilinan J."/>
            <person name="Ruiz-Duenas F.J."/>
            <person name="Barrasa J.M."/>
            <person name="Sanchez-Garcia M."/>
            <person name="Camarero S."/>
            <person name="Miyauchi S."/>
            <person name="Serrano A."/>
            <person name="Linde D."/>
            <person name="Babiker R."/>
            <person name="Drula E."/>
            <person name="Ayuso-Fernandez I."/>
            <person name="Pacheco R."/>
            <person name="Padilla G."/>
            <person name="Ferreira P."/>
            <person name="Barriuso J."/>
            <person name="Kellner H."/>
            <person name="Castanera R."/>
            <person name="Alfaro M."/>
            <person name="Ramirez L."/>
            <person name="Pisabarro A.G."/>
            <person name="Kuo A."/>
            <person name="Tritt A."/>
            <person name="Lipzen A."/>
            <person name="He G."/>
            <person name="Yan M."/>
            <person name="Ng V."/>
            <person name="Cullen D."/>
            <person name="Martin F."/>
            <person name="Rosso M.-N."/>
            <person name="Henrissat B."/>
            <person name="Hibbett D."/>
            <person name="Martinez A.T."/>
            <person name="Grigoriev I.V."/>
        </authorList>
    </citation>
    <scope>NUCLEOTIDE SEQUENCE</scope>
    <source>
        <strain evidence="4">CBS 506.95</strain>
    </source>
</reference>
<gene>
    <name evidence="4" type="ORF">CPB83DRAFT_880819</name>
</gene>
<proteinExistence type="predicted"/>
<dbReference type="AlphaFoldDB" id="A0A9P6ENH5"/>
<name>A0A9P6ENH5_9AGAR</name>
<dbReference type="CDD" id="cd09917">
    <property type="entry name" value="F-box_SF"/>
    <property type="match status" value="1"/>
</dbReference>
<sequence>MERRMSARIKGTAVATPQIDSRPKKKQRTTKAATISAGAPLRGRKGSRLAGKGHSAEYFSELPTELLLEIFGFLEPADVLHLYRASKYFHEFLGFGAANYLWEQVYTNMTTPPPIPVGVNIRYFTNFLYGRHCNLVEVFLYLLTISLALPPMQPWYMMVATQIQNWKIEQERILAREEEKKRQNRFNSAKTRLTAEGYERLLWSNQSTLQYMPSIRNLRELDDDEWNNIRVDVINELQAHSDLQSESLKQTSFINGVKSLEDSICKILSPAPDYLPAAWLIAQKEPFRNKIKHSYSYHGFTSEDFKPFKKSLKAVIEAWKSGTDAYLLEMVPRTKGKGSTALALATSFFSCHWCSEPVGYPRILVHYCEGRRKNDEKRKRNNVPKLNDFRWSDEDEESADEDSSRHPHPHKLITKDTVWDKMPNLFRAAKKHPDEITFEDFNQKDIRIQCVGCSNRLKGKPLSRLVMTWTKAIMHHLQHHSGEEPSESDWNLVDSKDALLKAKEAEAKAKVQPQMCCIHCGMKKEETSFGNHIRQDHNIKVAEKKIVTHYREPFDISMKGPPHAVRI</sequence>
<organism evidence="4 5">
    <name type="scientific">Crepidotus variabilis</name>
    <dbReference type="NCBI Taxonomy" id="179855"/>
    <lineage>
        <taxon>Eukaryota</taxon>
        <taxon>Fungi</taxon>
        <taxon>Dikarya</taxon>
        <taxon>Basidiomycota</taxon>
        <taxon>Agaricomycotina</taxon>
        <taxon>Agaricomycetes</taxon>
        <taxon>Agaricomycetidae</taxon>
        <taxon>Agaricales</taxon>
        <taxon>Agaricineae</taxon>
        <taxon>Crepidotaceae</taxon>
        <taxon>Crepidotus</taxon>
    </lineage>
</organism>
<protein>
    <recommendedName>
        <fullName evidence="3">F-box domain-containing protein</fullName>
    </recommendedName>
</protein>
<dbReference type="EMBL" id="MU157832">
    <property type="protein sequence ID" value="KAF9532169.1"/>
    <property type="molecule type" value="Genomic_DNA"/>
</dbReference>
<dbReference type="SUPFAM" id="SSF81383">
    <property type="entry name" value="F-box domain"/>
    <property type="match status" value="1"/>
</dbReference>
<dbReference type="InterPro" id="IPR036047">
    <property type="entry name" value="F-box-like_dom_sf"/>
</dbReference>
<dbReference type="Proteomes" id="UP000807306">
    <property type="component" value="Unassembled WGS sequence"/>
</dbReference>
<feature type="transmembrane region" description="Helical" evidence="2">
    <location>
        <begin position="138"/>
        <end position="157"/>
    </location>
</feature>
<dbReference type="Pfam" id="PF12937">
    <property type="entry name" value="F-box-like"/>
    <property type="match status" value="1"/>
</dbReference>
<evidence type="ECO:0000313" key="5">
    <source>
        <dbReference type="Proteomes" id="UP000807306"/>
    </source>
</evidence>